<protein>
    <submittedName>
        <fullName evidence="2">XRE family transcriptional regulator</fullName>
    </submittedName>
</protein>
<dbReference type="SUPFAM" id="SSF47413">
    <property type="entry name" value="lambda repressor-like DNA-binding domains"/>
    <property type="match status" value="1"/>
</dbReference>
<dbReference type="KEGG" id="sbal:HUE88_03155"/>
<evidence type="ECO:0000313" key="2">
    <source>
        <dbReference type="EMBL" id="QOY52702.1"/>
    </source>
</evidence>
<dbReference type="PROSITE" id="PS50943">
    <property type="entry name" value="HTH_CROC1"/>
    <property type="match status" value="1"/>
</dbReference>
<name>A0A7S7LWM5_9BACT</name>
<keyword evidence="3" id="KW-1185">Reference proteome</keyword>
<dbReference type="SMART" id="SM00530">
    <property type="entry name" value="HTH_XRE"/>
    <property type="match status" value="1"/>
</dbReference>
<dbReference type="Proteomes" id="UP000593994">
    <property type="component" value="Chromosome"/>
</dbReference>
<organism evidence="2 3">
    <name type="scientific">Candidatus Sulfurimonas baltica</name>
    <dbReference type="NCBI Taxonomy" id="2740404"/>
    <lineage>
        <taxon>Bacteria</taxon>
        <taxon>Pseudomonadati</taxon>
        <taxon>Campylobacterota</taxon>
        <taxon>Epsilonproteobacteria</taxon>
        <taxon>Campylobacterales</taxon>
        <taxon>Sulfurimonadaceae</taxon>
        <taxon>Sulfurimonas</taxon>
    </lineage>
</organism>
<dbReference type="AlphaFoldDB" id="A0A7S7LWM5"/>
<dbReference type="GO" id="GO:0003677">
    <property type="term" value="F:DNA binding"/>
    <property type="evidence" value="ECO:0007669"/>
    <property type="project" value="InterPro"/>
</dbReference>
<evidence type="ECO:0000313" key="3">
    <source>
        <dbReference type="Proteomes" id="UP000593994"/>
    </source>
</evidence>
<reference evidence="2 3" key="1">
    <citation type="submission" date="2020-05" db="EMBL/GenBank/DDBJ databases">
        <title>Sulfurimonas marisnigri, sp. nov., and Sulfurimonas baltica, sp. nov., manganese oxide reducing chemolithoautotrophs of the class Epsilonproteobacteria isolated from the pelagic redoxclines of the Black and Baltic Seas and emended description of the genus Sulfurimonas.</title>
        <authorList>
            <person name="Henkel J.V."/>
            <person name="Laudan C."/>
            <person name="Werner J."/>
            <person name="Neu T."/>
            <person name="Plewe S."/>
            <person name="Sproer C."/>
            <person name="Bunk B."/>
            <person name="Schulz-Vogt H.N."/>
        </authorList>
    </citation>
    <scope>NUCLEOTIDE SEQUENCE [LARGE SCALE GENOMIC DNA]</scope>
    <source>
        <strain evidence="2 3">GD2</strain>
    </source>
</reference>
<dbReference type="RefSeq" id="WP_194370983.1">
    <property type="nucleotide sequence ID" value="NZ_CP054492.1"/>
</dbReference>
<dbReference type="CDD" id="cd00093">
    <property type="entry name" value="HTH_XRE"/>
    <property type="match status" value="1"/>
</dbReference>
<dbReference type="EMBL" id="CP054492">
    <property type="protein sequence ID" value="QOY52702.1"/>
    <property type="molecule type" value="Genomic_DNA"/>
</dbReference>
<dbReference type="Gene3D" id="1.10.260.40">
    <property type="entry name" value="lambda repressor-like DNA-binding domains"/>
    <property type="match status" value="1"/>
</dbReference>
<feature type="domain" description="HTH cro/C1-type" evidence="1">
    <location>
        <begin position="20"/>
        <end position="72"/>
    </location>
</feature>
<proteinExistence type="predicted"/>
<sequence length="104" mass="11851">MLDINLSSPISIMNELKQKFKDKRLFLNLTQEGLATRSAVSLGSLKRFESSGQISLESLLKLALVLECLDDFQQIALQKKQTINSIDDLYKEKKQKLPKKGRIK</sequence>
<dbReference type="InterPro" id="IPR010982">
    <property type="entry name" value="Lambda_DNA-bd_dom_sf"/>
</dbReference>
<evidence type="ECO:0000259" key="1">
    <source>
        <dbReference type="PROSITE" id="PS50943"/>
    </source>
</evidence>
<dbReference type="InterPro" id="IPR001387">
    <property type="entry name" value="Cro/C1-type_HTH"/>
</dbReference>
<gene>
    <name evidence="2" type="ORF">HUE88_03155</name>
</gene>
<accession>A0A7S7LWM5</accession>